<evidence type="ECO:0000313" key="2">
    <source>
        <dbReference type="EMBL" id="PLN85987.1"/>
    </source>
</evidence>
<evidence type="ECO:0000313" key="3">
    <source>
        <dbReference type="Proteomes" id="UP000235023"/>
    </source>
</evidence>
<proteinExistence type="predicted"/>
<evidence type="ECO:0000256" key="1">
    <source>
        <dbReference type="SAM" id="MobiDB-lite"/>
    </source>
</evidence>
<organism evidence="2 3">
    <name type="scientific">Aspergillus taichungensis</name>
    <dbReference type="NCBI Taxonomy" id="482145"/>
    <lineage>
        <taxon>Eukaryota</taxon>
        <taxon>Fungi</taxon>
        <taxon>Dikarya</taxon>
        <taxon>Ascomycota</taxon>
        <taxon>Pezizomycotina</taxon>
        <taxon>Eurotiomycetes</taxon>
        <taxon>Eurotiomycetidae</taxon>
        <taxon>Eurotiales</taxon>
        <taxon>Aspergillaceae</taxon>
        <taxon>Aspergillus</taxon>
        <taxon>Aspergillus subgen. Circumdati</taxon>
    </lineage>
</organism>
<dbReference type="Proteomes" id="UP000235023">
    <property type="component" value="Unassembled WGS sequence"/>
</dbReference>
<name>A0A2J5I7L1_9EURO</name>
<dbReference type="EMBL" id="KZ559501">
    <property type="protein sequence ID" value="PLN85987.1"/>
    <property type="molecule type" value="Genomic_DNA"/>
</dbReference>
<gene>
    <name evidence="2" type="ORF">BDW42DRAFT_121584</name>
</gene>
<dbReference type="AlphaFoldDB" id="A0A2J5I7L1"/>
<keyword evidence="3" id="KW-1185">Reference proteome</keyword>
<reference evidence="3" key="1">
    <citation type="submission" date="2017-12" db="EMBL/GenBank/DDBJ databases">
        <authorList>
            <consortium name="DOE Joint Genome Institute"/>
            <person name="Mondo S.J."/>
            <person name="Kjaerbolling I."/>
            <person name="Vesth T.C."/>
            <person name="Frisvad J.C."/>
            <person name="Nybo J.L."/>
            <person name="Theobald S."/>
            <person name="Kuo A."/>
            <person name="Bowyer P."/>
            <person name="Matsuda Y."/>
            <person name="Lyhne E.K."/>
            <person name="Kogle M.E."/>
            <person name="Clum A."/>
            <person name="Lipzen A."/>
            <person name="Salamov A."/>
            <person name="Ngan C.Y."/>
            <person name="Daum C."/>
            <person name="Chiniquy J."/>
            <person name="Barry K."/>
            <person name="LaButti K."/>
            <person name="Haridas S."/>
            <person name="Simmons B.A."/>
            <person name="Magnuson J.K."/>
            <person name="Mortensen U.H."/>
            <person name="Larsen T.O."/>
            <person name="Grigoriev I.V."/>
            <person name="Baker S.E."/>
            <person name="Andersen M.R."/>
            <person name="Nordberg H.P."/>
            <person name="Cantor M.N."/>
            <person name="Hua S.X."/>
        </authorList>
    </citation>
    <scope>NUCLEOTIDE SEQUENCE [LARGE SCALE GENOMIC DNA]</scope>
    <source>
        <strain evidence="3">IBT 19404</strain>
    </source>
</reference>
<accession>A0A2J5I7L1</accession>
<sequence length="112" mass="12441">MQKSLRPRGQSVREKWPCWGVVLPFLGGAELLSDSCTARDASVRPYSNSKKTFRSPTRNVKNLPDAHGRWRRLKDENSTASSVNPPCLLEITSGKDTASSSGKFWRRGPAIP</sequence>
<protein>
    <submittedName>
        <fullName evidence="2">Uncharacterized protein</fullName>
    </submittedName>
</protein>
<feature type="region of interest" description="Disordered" evidence="1">
    <location>
        <begin position="74"/>
        <end position="112"/>
    </location>
</feature>